<proteinExistence type="predicted"/>
<dbReference type="InParanoid" id="A0A3N4KND0"/>
<evidence type="ECO:0000313" key="2">
    <source>
        <dbReference type="Proteomes" id="UP000277580"/>
    </source>
</evidence>
<dbReference type="Proteomes" id="UP000277580">
    <property type="component" value="Unassembled WGS sequence"/>
</dbReference>
<keyword evidence="2" id="KW-1185">Reference proteome</keyword>
<dbReference type="AlphaFoldDB" id="A0A3N4KND0"/>
<gene>
    <name evidence="1" type="ORF">P167DRAFT_545828</name>
</gene>
<organism evidence="1 2">
    <name type="scientific">Morchella conica CCBAS932</name>
    <dbReference type="NCBI Taxonomy" id="1392247"/>
    <lineage>
        <taxon>Eukaryota</taxon>
        <taxon>Fungi</taxon>
        <taxon>Dikarya</taxon>
        <taxon>Ascomycota</taxon>
        <taxon>Pezizomycotina</taxon>
        <taxon>Pezizomycetes</taxon>
        <taxon>Pezizales</taxon>
        <taxon>Morchellaceae</taxon>
        <taxon>Morchella</taxon>
    </lineage>
</organism>
<reference evidence="1 2" key="1">
    <citation type="journal article" date="2018" name="Nat. Ecol. Evol.">
        <title>Pezizomycetes genomes reveal the molecular basis of ectomycorrhizal truffle lifestyle.</title>
        <authorList>
            <person name="Murat C."/>
            <person name="Payen T."/>
            <person name="Noel B."/>
            <person name="Kuo A."/>
            <person name="Morin E."/>
            <person name="Chen J."/>
            <person name="Kohler A."/>
            <person name="Krizsan K."/>
            <person name="Balestrini R."/>
            <person name="Da Silva C."/>
            <person name="Montanini B."/>
            <person name="Hainaut M."/>
            <person name="Levati E."/>
            <person name="Barry K.W."/>
            <person name="Belfiori B."/>
            <person name="Cichocki N."/>
            <person name="Clum A."/>
            <person name="Dockter R.B."/>
            <person name="Fauchery L."/>
            <person name="Guy J."/>
            <person name="Iotti M."/>
            <person name="Le Tacon F."/>
            <person name="Lindquist E.A."/>
            <person name="Lipzen A."/>
            <person name="Malagnac F."/>
            <person name="Mello A."/>
            <person name="Molinier V."/>
            <person name="Miyauchi S."/>
            <person name="Poulain J."/>
            <person name="Riccioni C."/>
            <person name="Rubini A."/>
            <person name="Sitrit Y."/>
            <person name="Splivallo R."/>
            <person name="Traeger S."/>
            <person name="Wang M."/>
            <person name="Zifcakova L."/>
            <person name="Wipf D."/>
            <person name="Zambonelli A."/>
            <person name="Paolocci F."/>
            <person name="Nowrousian M."/>
            <person name="Ottonello S."/>
            <person name="Baldrian P."/>
            <person name="Spatafora J.W."/>
            <person name="Henrissat B."/>
            <person name="Nagy L.G."/>
            <person name="Aury J.M."/>
            <person name="Wincker P."/>
            <person name="Grigoriev I.V."/>
            <person name="Bonfante P."/>
            <person name="Martin F.M."/>
        </authorList>
    </citation>
    <scope>NUCLEOTIDE SEQUENCE [LARGE SCALE GENOMIC DNA]</scope>
    <source>
        <strain evidence="1 2">CCBAS932</strain>
    </source>
</reference>
<protein>
    <submittedName>
        <fullName evidence="1">Uncharacterized protein</fullName>
    </submittedName>
</protein>
<dbReference type="OrthoDB" id="10608234at2759"/>
<name>A0A3N4KND0_9PEZI</name>
<sequence>MQYKSTGILLVHLGFENLRIVLVGTYLQGSTLHHNTSSYWNGQIFTSVISRRNIYEVDYFSKQKQKILSGAGAGGRTSSIQNVAEDIAWWCTDSICVIHNVAEAEDIFSAPVPLRNTQNVAEDIFGATVGPRDIHDVAEDIDRCGLGGGRTPS</sequence>
<dbReference type="EMBL" id="ML119131">
    <property type="protein sequence ID" value="RPB12037.1"/>
    <property type="molecule type" value="Genomic_DNA"/>
</dbReference>
<evidence type="ECO:0000313" key="1">
    <source>
        <dbReference type="EMBL" id="RPB12037.1"/>
    </source>
</evidence>
<accession>A0A3N4KND0</accession>